<sequence>MDEKIKNYLGLAIIIVLFIFSFIAWKYVDFYSKSIQPSSFRSFSVTADDKVVAIPDVAQFNFSVIVQGGKDIASLQKENTEKTNKAIGFLKSQGINEKDIKTLAYNLEPRYQYYSCLSQTAAPCPPPEIVGYTVTQTIQVKVRDFSKIGEVFSSVIQNGANSTSQLSFTIDDPTQFQNQARVKAIKKAQEKAEVIAQAGGFRLGRLLSIEESGPLQPVYRYGLGGAELSKLGAAPAPTIEPGSQEISVSLSLKYEIE</sequence>
<gene>
    <name evidence="2" type="ORF">COV54_02440</name>
</gene>
<dbReference type="Pfam" id="PF04402">
    <property type="entry name" value="SIMPL"/>
    <property type="match status" value="1"/>
</dbReference>
<dbReference type="GO" id="GO:0006974">
    <property type="term" value="P:DNA damage response"/>
    <property type="evidence" value="ECO:0007669"/>
    <property type="project" value="TreeGrafter"/>
</dbReference>
<keyword evidence="1" id="KW-0472">Membrane</keyword>
<comment type="caution">
    <text evidence="2">The sequence shown here is derived from an EMBL/GenBank/DDBJ whole genome shotgun (WGS) entry which is preliminary data.</text>
</comment>
<dbReference type="InterPro" id="IPR052022">
    <property type="entry name" value="26kDa_periplasmic_antigen"/>
</dbReference>
<feature type="transmembrane region" description="Helical" evidence="1">
    <location>
        <begin position="7"/>
        <end position="28"/>
    </location>
</feature>
<protein>
    <recommendedName>
        <fullName evidence="4">SIMPL domain-containing protein</fullName>
    </recommendedName>
</protein>
<dbReference type="PANTHER" id="PTHR34387:SF1">
    <property type="entry name" value="PERIPLASMIC IMMUNOGENIC PROTEIN"/>
    <property type="match status" value="1"/>
</dbReference>
<organism evidence="2 3">
    <name type="scientific">Candidatus Jorgensenbacteria bacterium CG11_big_fil_rev_8_21_14_0_20_38_23</name>
    <dbReference type="NCBI Taxonomy" id="1974594"/>
    <lineage>
        <taxon>Bacteria</taxon>
        <taxon>Candidatus Joergenseniibacteriota</taxon>
    </lineage>
</organism>
<dbReference type="PANTHER" id="PTHR34387">
    <property type="entry name" value="SLR1258 PROTEIN"/>
    <property type="match status" value="1"/>
</dbReference>
<name>A0A2H0NC80_9BACT</name>
<evidence type="ECO:0000313" key="2">
    <source>
        <dbReference type="EMBL" id="PIR06474.1"/>
    </source>
</evidence>
<dbReference type="Gene3D" id="3.30.110.170">
    <property type="entry name" value="Protein of unknown function (DUF541), domain 1"/>
    <property type="match status" value="1"/>
</dbReference>
<reference evidence="2 3" key="1">
    <citation type="submission" date="2017-09" db="EMBL/GenBank/DDBJ databases">
        <title>Depth-based differentiation of microbial function through sediment-hosted aquifers and enrichment of novel symbionts in the deep terrestrial subsurface.</title>
        <authorList>
            <person name="Probst A.J."/>
            <person name="Ladd B."/>
            <person name="Jarett J.K."/>
            <person name="Geller-Mcgrath D.E."/>
            <person name="Sieber C.M."/>
            <person name="Emerson J.B."/>
            <person name="Anantharaman K."/>
            <person name="Thomas B.C."/>
            <person name="Malmstrom R."/>
            <person name="Stieglmeier M."/>
            <person name="Klingl A."/>
            <person name="Woyke T."/>
            <person name="Ryan C.M."/>
            <person name="Banfield J.F."/>
        </authorList>
    </citation>
    <scope>NUCLEOTIDE SEQUENCE [LARGE SCALE GENOMIC DNA]</scope>
    <source>
        <strain evidence="2">CG11_big_fil_rev_8_21_14_0_20_38_23</strain>
    </source>
</reference>
<dbReference type="EMBL" id="PCWR01000055">
    <property type="protein sequence ID" value="PIR06474.1"/>
    <property type="molecule type" value="Genomic_DNA"/>
</dbReference>
<evidence type="ECO:0000256" key="1">
    <source>
        <dbReference type="SAM" id="Phobius"/>
    </source>
</evidence>
<evidence type="ECO:0000313" key="3">
    <source>
        <dbReference type="Proteomes" id="UP000228867"/>
    </source>
</evidence>
<keyword evidence="1" id="KW-1133">Transmembrane helix</keyword>
<dbReference type="AlphaFoldDB" id="A0A2H0NC80"/>
<proteinExistence type="predicted"/>
<dbReference type="InterPro" id="IPR007497">
    <property type="entry name" value="SIMPL/DUF541"/>
</dbReference>
<dbReference type="Proteomes" id="UP000228867">
    <property type="component" value="Unassembled WGS sequence"/>
</dbReference>
<keyword evidence="1" id="KW-0812">Transmembrane</keyword>
<accession>A0A2H0NC80</accession>
<dbReference type="Gene3D" id="3.30.70.2970">
    <property type="entry name" value="Protein of unknown function (DUF541), domain 2"/>
    <property type="match status" value="1"/>
</dbReference>
<evidence type="ECO:0008006" key="4">
    <source>
        <dbReference type="Google" id="ProtNLM"/>
    </source>
</evidence>